<evidence type="ECO:0000256" key="1">
    <source>
        <dbReference type="SAM" id="MobiDB-lite"/>
    </source>
</evidence>
<dbReference type="Proteomes" id="UP000507245">
    <property type="component" value="Unassembled WGS sequence"/>
</dbReference>
<reference evidence="4" key="1">
    <citation type="journal article" date="2020" name="Genome Biol.">
        <title>Gamete binning: chromosome-level and haplotype-resolved genome assembly enabled by high-throughput single-cell sequencing of gamete genomes.</title>
        <authorList>
            <person name="Campoy J.A."/>
            <person name="Sun H."/>
            <person name="Goel M."/>
            <person name="Jiao W.-B."/>
            <person name="Folz-Donahue K."/>
            <person name="Wang N."/>
            <person name="Rubio M."/>
            <person name="Liu C."/>
            <person name="Kukat C."/>
            <person name="Ruiz D."/>
            <person name="Huettel B."/>
            <person name="Schneeberger K."/>
        </authorList>
    </citation>
    <scope>NUCLEOTIDE SEQUENCE [LARGE SCALE GENOMIC DNA]</scope>
    <source>
        <strain evidence="4">cv. Rojo Pasion</strain>
    </source>
</reference>
<dbReference type="InterPro" id="IPR008889">
    <property type="entry name" value="VQ"/>
</dbReference>
<evidence type="ECO:0000313" key="4">
    <source>
        <dbReference type="Proteomes" id="UP000507245"/>
    </source>
</evidence>
<feature type="domain" description="VQ" evidence="2">
    <location>
        <begin position="35"/>
        <end position="60"/>
    </location>
</feature>
<feature type="region of interest" description="Disordered" evidence="1">
    <location>
        <begin position="1"/>
        <end position="30"/>
    </location>
</feature>
<sequence>MNNNSTQQSNGHGHQISKPKKKGKTKKQGIKVVYISNPMKVRTSASEFRALVQELTGQDSELPDPAKFLEHSSAEDNNSTAQIGGHHHHLLRHHDALDLVVADAASPPAQEQPAESSSSNVNTQYPDDELYDDLFVPEMMDSFGGVFALQCLVWILLTAPFA</sequence>
<organism evidence="3 4">
    <name type="scientific">Prunus armeniaca</name>
    <name type="common">Apricot</name>
    <name type="synonym">Armeniaca vulgaris</name>
    <dbReference type="NCBI Taxonomy" id="36596"/>
    <lineage>
        <taxon>Eukaryota</taxon>
        <taxon>Viridiplantae</taxon>
        <taxon>Streptophyta</taxon>
        <taxon>Embryophyta</taxon>
        <taxon>Tracheophyta</taxon>
        <taxon>Spermatophyta</taxon>
        <taxon>Magnoliopsida</taxon>
        <taxon>eudicotyledons</taxon>
        <taxon>Gunneridae</taxon>
        <taxon>Pentapetalae</taxon>
        <taxon>rosids</taxon>
        <taxon>fabids</taxon>
        <taxon>Rosales</taxon>
        <taxon>Rosaceae</taxon>
        <taxon>Amygdaloideae</taxon>
        <taxon>Amygdaleae</taxon>
        <taxon>Prunus</taxon>
    </lineage>
</organism>
<dbReference type="OrthoDB" id="665788at2759"/>
<gene>
    <name evidence="3" type="ORF">ORAREDHAP_LOCUS42966</name>
</gene>
<feature type="compositionally biased region" description="Low complexity" evidence="1">
    <location>
        <begin position="105"/>
        <end position="119"/>
    </location>
</feature>
<feature type="region of interest" description="Disordered" evidence="1">
    <location>
        <begin position="105"/>
        <end position="125"/>
    </location>
</feature>
<evidence type="ECO:0000313" key="3">
    <source>
        <dbReference type="EMBL" id="CAB4316746.1"/>
    </source>
</evidence>
<keyword evidence="4" id="KW-1185">Reference proteome</keyword>
<accession>A0A6J5XS21</accession>
<proteinExistence type="predicted"/>
<dbReference type="Pfam" id="PF05678">
    <property type="entry name" value="VQ"/>
    <property type="match status" value="1"/>
</dbReference>
<protein>
    <recommendedName>
        <fullName evidence="2">VQ domain-containing protein</fullName>
    </recommendedName>
</protein>
<dbReference type="PANTHER" id="PTHR33624:SF2">
    <property type="entry name" value="SIGMA FACTOR BINDING PROTEIN 1, CHLOROPLASTIC"/>
    <property type="match status" value="1"/>
</dbReference>
<evidence type="ECO:0000259" key="2">
    <source>
        <dbReference type="Pfam" id="PF05678"/>
    </source>
</evidence>
<dbReference type="EMBL" id="CAEKKB010000007">
    <property type="protein sequence ID" value="CAB4316746.1"/>
    <property type="molecule type" value="Genomic_DNA"/>
</dbReference>
<name>A0A6J5XS21_PRUAR</name>
<dbReference type="PANTHER" id="PTHR33624">
    <property type="entry name" value="SIGMA FACTOR BINDING PROTEIN 1, CHLOROPLASTIC"/>
    <property type="match status" value="1"/>
</dbReference>
<dbReference type="AlphaFoldDB" id="A0A6J5XS21"/>
<feature type="compositionally biased region" description="Polar residues" evidence="1">
    <location>
        <begin position="1"/>
        <end position="12"/>
    </location>
</feature>
<feature type="compositionally biased region" description="Basic residues" evidence="1">
    <location>
        <begin position="15"/>
        <end position="29"/>
    </location>
</feature>
<dbReference type="InterPro" id="IPR039335">
    <property type="entry name" value="SIB1/2"/>
</dbReference>
<feature type="region of interest" description="Disordered" evidence="1">
    <location>
        <begin position="56"/>
        <end position="89"/>
    </location>
</feature>